<dbReference type="Gene3D" id="3.30.70.100">
    <property type="match status" value="1"/>
</dbReference>
<keyword evidence="15" id="KW-1185">Reference proteome</keyword>
<dbReference type="EMBL" id="CP002659">
    <property type="protein sequence ID" value="AEC01898.1"/>
    <property type="molecule type" value="Genomic_DNA"/>
</dbReference>
<dbReference type="GO" id="GO:0015086">
    <property type="term" value="F:cadmium ion transmembrane transporter activity"/>
    <property type="evidence" value="ECO:0007669"/>
    <property type="project" value="TreeGrafter"/>
</dbReference>
<keyword evidence="7" id="KW-1278">Translocase</keyword>
<dbReference type="InterPro" id="IPR008250">
    <property type="entry name" value="ATPase_P-typ_transduc_dom_A_sf"/>
</dbReference>
<dbReference type="InterPro" id="IPR006121">
    <property type="entry name" value="HMA_dom"/>
</dbReference>
<keyword evidence="4 12" id="KW-0479">Metal-binding</keyword>
<dbReference type="InterPro" id="IPR023298">
    <property type="entry name" value="ATPase_P-typ_TM_dom_sf"/>
</dbReference>
<dbReference type="PRINTS" id="PR00941">
    <property type="entry name" value="CDATPASE"/>
</dbReference>
<evidence type="ECO:0000256" key="4">
    <source>
        <dbReference type="ARBA" id="ARBA00022723"/>
    </source>
</evidence>
<dbReference type="NCBIfam" id="TIGR01525">
    <property type="entry name" value="ATPase-IB_hvy"/>
    <property type="match status" value="1"/>
</dbReference>
<dbReference type="PANTHER" id="PTHR48085">
    <property type="entry name" value="CADMIUM/ZINC-TRANSPORTING ATPASE HMA2-RELATED"/>
    <property type="match status" value="1"/>
</dbReference>
<dbReference type="InterPro" id="IPR051014">
    <property type="entry name" value="Cation_Transport_ATPase_IB"/>
</dbReference>
<evidence type="ECO:0000313" key="15">
    <source>
        <dbReference type="Proteomes" id="UP000007939"/>
    </source>
</evidence>
<evidence type="ECO:0000256" key="6">
    <source>
        <dbReference type="ARBA" id="ARBA00022840"/>
    </source>
</evidence>
<dbReference type="InterPro" id="IPR059000">
    <property type="entry name" value="ATPase_P-type_domA"/>
</dbReference>
<dbReference type="GO" id="GO:0016463">
    <property type="term" value="F:P-type zinc transporter activity"/>
    <property type="evidence" value="ECO:0007669"/>
    <property type="project" value="UniProtKB-EC"/>
</dbReference>
<dbReference type="GO" id="GO:0016887">
    <property type="term" value="F:ATP hydrolysis activity"/>
    <property type="evidence" value="ECO:0007669"/>
    <property type="project" value="InterPro"/>
</dbReference>
<dbReference type="SUPFAM" id="SSF56784">
    <property type="entry name" value="HAD-like"/>
    <property type="match status" value="1"/>
</dbReference>
<feature type="transmembrane region" description="Helical" evidence="12">
    <location>
        <begin position="340"/>
        <end position="359"/>
    </location>
</feature>
<feature type="domain" description="HMA" evidence="13">
    <location>
        <begin position="8"/>
        <end position="72"/>
    </location>
</feature>
<evidence type="ECO:0000256" key="5">
    <source>
        <dbReference type="ARBA" id="ARBA00022741"/>
    </source>
</evidence>
<dbReference type="InterPro" id="IPR044492">
    <property type="entry name" value="P_typ_ATPase_HD_dom"/>
</dbReference>
<evidence type="ECO:0000259" key="13">
    <source>
        <dbReference type="PROSITE" id="PS50846"/>
    </source>
</evidence>
<dbReference type="SFLD" id="SFLDF00027">
    <property type="entry name" value="p-type_atpase"/>
    <property type="match status" value="1"/>
</dbReference>
<keyword evidence="3 12" id="KW-0812">Transmembrane</keyword>
<keyword evidence="8 12" id="KW-1133">Transmembrane helix</keyword>
<accession>F4GKY5</accession>
<dbReference type="KEGG" id="scc:Spico_0672"/>
<reference evidence="15" key="1">
    <citation type="submission" date="2011-04" db="EMBL/GenBank/DDBJ databases">
        <title>The complete genome of Spirochaeta coccoides DSM 17374.</title>
        <authorList>
            <person name="Lucas S."/>
            <person name="Copeland A."/>
            <person name="Lapidus A."/>
            <person name="Bruce D."/>
            <person name="Goodwin L."/>
            <person name="Pitluck S."/>
            <person name="Peters L."/>
            <person name="Kyrpides N."/>
            <person name="Mavromatis K."/>
            <person name="Pagani I."/>
            <person name="Ivanova N."/>
            <person name="Ovchinnikova G."/>
            <person name="Lu M."/>
            <person name="Detter J.C."/>
            <person name="Tapia R."/>
            <person name="Han C."/>
            <person name="Land M."/>
            <person name="Hauser L."/>
            <person name="Markowitz V."/>
            <person name="Cheng J.-F."/>
            <person name="Hugenholtz P."/>
            <person name="Woyke T."/>
            <person name="Wu D."/>
            <person name="Spring S."/>
            <person name="Schroeder M."/>
            <person name="Brambilla E."/>
            <person name="Klenk H.-P."/>
            <person name="Eisen J.A."/>
        </authorList>
    </citation>
    <scope>NUCLEOTIDE SEQUENCE [LARGE SCALE GENOMIC DNA]</scope>
    <source>
        <strain evidence="15">ATCC BAA-1237 / DSM 17374 / SPN1</strain>
    </source>
</reference>
<evidence type="ECO:0000313" key="14">
    <source>
        <dbReference type="EMBL" id="AEC01898.1"/>
    </source>
</evidence>
<dbReference type="SUPFAM" id="SSF81653">
    <property type="entry name" value="Calcium ATPase, transduction domain A"/>
    <property type="match status" value="1"/>
</dbReference>
<evidence type="ECO:0000256" key="3">
    <source>
        <dbReference type="ARBA" id="ARBA00022692"/>
    </source>
</evidence>
<evidence type="ECO:0000256" key="7">
    <source>
        <dbReference type="ARBA" id="ARBA00022967"/>
    </source>
</evidence>
<evidence type="ECO:0000256" key="11">
    <source>
        <dbReference type="ARBA" id="ARBA00047308"/>
    </source>
</evidence>
<dbReference type="GO" id="GO:0005524">
    <property type="term" value="F:ATP binding"/>
    <property type="evidence" value="ECO:0007669"/>
    <property type="project" value="UniProtKB-UniRule"/>
</dbReference>
<dbReference type="PRINTS" id="PR00119">
    <property type="entry name" value="CATATPASE"/>
</dbReference>
<feature type="transmembrane region" description="Helical" evidence="12">
    <location>
        <begin position="371"/>
        <end position="396"/>
    </location>
</feature>
<dbReference type="AlphaFoldDB" id="F4GKY5"/>
<evidence type="ECO:0000256" key="12">
    <source>
        <dbReference type="RuleBase" id="RU362081"/>
    </source>
</evidence>
<dbReference type="NCBIfam" id="TIGR01494">
    <property type="entry name" value="ATPase_P-type"/>
    <property type="match status" value="1"/>
</dbReference>
<dbReference type="SFLD" id="SFLDS00003">
    <property type="entry name" value="Haloacid_Dehalogenase"/>
    <property type="match status" value="1"/>
</dbReference>
<dbReference type="InterPro" id="IPR036163">
    <property type="entry name" value="HMA_dom_sf"/>
</dbReference>
<dbReference type="SUPFAM" id="SSF55008">
    <property type="entry name" value="HMA, heavy metal-associated domain"/>
    <property type="match status" value="1"/>
</dbReference>
<keyword evidence="9 12" id="KW-0472">Membrane</keyword>
<dbReference type="InterPro" id="IPR027256">
    <property type="entry name" value="P-typ_ATPase_IB"/>
</dbReference>
<dbReference type="GO" id="GO:0005886">
    <property type="term" value="C:plasma membrane"/>
    <property type="evidence" value="ECO:0007669"/>
    <property type="project" value="UniProtKB-SubCell"/>
</dbReference>
<sequence length="723" mass="77999">MDTQQAAVKKEWAISGLDCAMCAAKVEKAVADMPGVTASNLNFVTGKLTVTTGCNQGNEFWTSVENTARAADDEIILRPLESSANPFSEKIDRDNLEHEHSSVLQQKASTWMTPRLFRFLVSLLFIAFANVPGVPSLFATALVLAAYVLSGYDVVLKAVKNIVKGRLFDENFLMGIATIGAIFLGEYTEAAAVMIFYQVGEYFQELAIDRSRRSITALMDIKPDRATVLRGGMQLTVRPEDVQVGEIIQVRPGERIPLDGIVRSGFSLIDTRAITGEPVPRSAHAGEVVFSGCISTNGVLEIEVTSSYAQSTVYRILTLVEESSQQKASSERFITKFARIYTPVVVSIAVLVALIPPVAGFGSFSQWLYRALVFLVISCPCALVVSVPLAFFAGIGGAARHGIMFKGGNYLQTLAAAETMVFDKTGTLTEGVFAVDEVEVYDASFSTGEIIRLAASAEQMSTHPIGRAIIAHAGDTGLFAVESITEHAGMGLEAQIDGAHILVGNQRLLERRGMDVPRLHKSSSTEVFVVYNDTVIGRITISDRIREGMAEILTRLKEKGIQKSIMLTGDRERAAKHVGDSLGISEVRAELLPQHKVDEIEKIIAAQEKGHVAYVGDGINDAPVLARADIGIAMGGMGSDAAIEAADAVIMTNDMSRLVSAMSVAQKTMRIVKQNIGFALGIKIIIMILGIFGIAHMWLAIFADVGVTLLAVLNALRCLRIPE</sequence>
<dbReference type="InterPro" id="IPR001757">
    <property type="entry name" value="P_typ_ATPase"/>
</dbReference>
<organism evidence="14 15">
    <name type="scientific">Parasphaerochaeta coccoides (strain ATCC BAA-1237 / DSM 17374 / SPN1)</name>
    <name type="common">Sphaerochaeta coccoides</name>
    <dbReference type="NCBI Taxonomy" id="760011"/>
    <lineage>
        <taxon>Bacteria</taxon>
        <taxon>Pseudomonadati</taxon>
        <taxon>Spirochaetota</taxon>
        <taxon>Spirochaetia</taxon>
        <taxon>Spirochaetales</taxon>
        <taxon>Sphaerochaetaceae</taxon>
        <taxon>Parasphaerochaeta</taxon>
    </lineage>
</organism>
<keyword evidence="6 12" id="KW-0067">ATP-binding</keyword>
<keyword evidence="14" id="KW-0378">Hydrolase</keyword>
<comment type="catalytic activity">
    <reaction evidence="11">
        <text>Zn(2+)(in) + ATP + H2O = Zn(2+)(out) + ADP + phosphate + H(+)</text>
        <dbReference type="Rhea" id="RHEA:20621"/>
        <dbReference type="ChEBI" id="CHEBI:15377"/>
        <dbReference type="ChEBI" id="CHEBI:15378"/>
        <dbReference type="ChEBI" id="CHEBI:29105"/>
        <dbReference type="ChEBI" id="CHEBI:30616"/>
        <dbReference type="ChEBI" id="CHEBI:43474"/>
        <dbReference type="ChEBI" id="CHEBI:456216"/>
        <dbReference type="EC" id="7.2.2.12"/>
    </reaction>
</comment>
<feature type="transmembrane region" description="Helical" evidence="12">
    <location>
        <begin position="115"/>
        <end position="131"/>
    </location>
</feature>
<dbReference type="eggNOG" id="COG2217">
    <property type="taxonomic scope" value="Bacteria"/>
</dbReference>
<dbReference type="STRING" id="760011.Spico_0672"/>
<keyword evidence="12" id="KW-1003">Cell membrane</keyword>
<feature type="transmembrane region" description="Helical" evidence="12">
    <location>
        <begin position="676"/>
        <end position="695"/>
    </location>
</feature>
<dbReference type="InterPro" id="IPR023214">
    <property type="entry name" value="HAD_sf"/>
</dbReference>
<dbReference type="Pfam" id="PF00702">
    <property type="entry name" value="Hydrolase"/>
    <property type="match status" value="1"/>
</dbReference>
<dbReference type="PROSITE" id="PS50846">
    <property type="entry name" value="HMA_2"/>
    <property type="match status" value="1"/>
</dbReference>
<dbReference type="Gene3D" id="3.40.1110.10">
    <property type="entry name" value="Calcium-transporting ATPase, cytoplasmic domain N"/>
    <property type="match status" value="1"/>
</dbReference>
<dbReference type="PANTHER" id="PTHR48085:SF5">
    <property type="entry name" value="CADMIUM_ZINC-TRANSPORTING ATPASE HMA4-RELATED"/>
    <property type="match status" value="1"/>
</dbReference>
<dbReference type="RefSeq" id="WP_013739294.1">
    <property type="nucleotide sequence ID" value="NC_015436.1"/>
</dbReference>
<dbReference type="Proteomes" id="UP000007939">
    <property type="component" value="Chromosome"/>
</dbReference>
<dbReference type="EC" id="7.2.2.12" evidence="10"/>
<evidence type="ECO:0000256" key="8">
    <source>
        <dbReference type="ARBA" id="ARBA00022989"/>
    </source>
</evidence>
<dbReference type="InterPro" id="IPR036412">
    <property type="entry name" value="HAD-like_sf"/>
</dbReference>
<comment type="subcellular location">
    <subcellularLocation>
        <location evidence="12">Cell membrane</location>
    </subcellularLocation>
    <subcellularLocation>
        <location evidence="1">Membrane</location>
        <topology evidence="1">Multi-pass membrane protein</topology>
    </subcellularLocation>
</comment>
<dbReference type="GO" id="GO:0046872">
    <property type="term" value="F:metal ion binding"/>
    <property type="evidence" value="ECO:0007669"/>
    <property type="project" value="UniProtKB-KW"/>
</dbReference>
<proteinExistence type="inferred from homology"/>
<reference evidence="14 15" key="2">
    <citation type="journal article" date="2012" name="Stand. Genomic Sci.">
        <title>Complete genome sequence of the termite hindgut bacterium Spirochaeta coccoides type strain (SPN1(T)), reclassification in the genus Sphaerochaeta as Sphaerochaeta coccoides comb. nov. and emendations of the family Spirochaetaceae and the genus Sphaerochaeta.</title>
        <authorList>
            <person name="Abt B."/>
            <person name="Han C."/>
            <person name="Scheuner C."/>
            <person name="Lu M."/>
            <person name="Lapidus A."/>
            <person name="Nolan M."/>
            <person name="Lucas S."/>
            <person name="Hammon N."/>
            <person name="Deshpande S."/>
            <person name="Cheng J.F."/>
            <person name="Tapia R."/>
            <person name="Goodwin L.A."/>
            <person name="Pitluck S."/>
            <person name="Liolios K."/>
            <person name="Pagani I."/>
            <person name="Ivanova N."/>
            <person name="Mavromatis K."/>
            <person name="Mikhailova N."/>
            <person name="Huntemann M."/>
            <person name="Pati A."/>
            <person name="Chen A."/>
            <person name="Palaniappan K."/>
            <person name="Land M."/>
            <person name="Hauser L."/>
            <person name="Brambilla E.M."/>
            <person name="Rohde M."/>
            <person name="Spring S."/>
            <person name="Gronow S."/>
            <person name="Goker M."/>
            <person name="Woyke T."/>
            <person name="Bristow J."/>
            <person name="Eisen J.A."/>
            <person name="Markowitz V."/>
            <person name="Hugenholtz P."/>
            <person name="Kyrpides N.C."/>
            <person name="Klenk H.P."/>
            <person name="Detter J.C."/>
        </authorList>
    </citation>
    <scope>NUCLEOTIDE SEQUENCE [LARGE SCALE GENOMIC DNA]</scope>
    <source>
        <strain evidence="15">ATCC BAA-1237 / DSM 17374 / SPN1</strain>
    </source>
</reference>
<dbReference type="OrthoDB" id="9760364at2"/>
<comment type="similarity">
    <text evidence="2 12">Belongs to the cation transport ATPase (P-type) (TC 3.A.3) family. Type IB subfamily.</text>
</comment>
<dbReference type="HOGENOM" id="CLU_001771_6_2_12"/>
<dbReference type="CDD" id="cd00371">
    <property type="entry name" value="HMA"/>
    <property type="match status" value="1"/>
</dbReference>
<dbReference type="SFLD" id="SFLDG00002">
    <property type="entry name" value="C1.7:_P-type_atpase_like"/>
    <property type="match status" value="1"/>
</dbReference>
<dbReference type="Pfam" id="PF00122">
    <property type="entry name" value="E1-E2_ATPase"/>
    <property type="match status" value="1"/>
</dbReference>
<evidence type="ECO:0000256" key="9">
    <source>
        <dbReference type="ARBA" id="ARBA00023136"/>
    </source>
</evidence>
<dbReference type="InterPro" id="IPR023299">
    <property type="entry name" value="ATPase_P-typ_cyto_dom_N"/>
</dbReference>
<dbReference type="Gene3D" id="2.70.150.10">
    <property type="entry name" value="Calcium-transporting ATPase, cytoplasmic transduction domain A"/>
    <property type="match status" value="1"/>
</dbReference>
<keyword evidence="5 12" id="KW-0547">Nucleotide-binding</keyword>
<protein>
    <recommendedName>
        <fullName evidence="10">P-type Zn(2+) transporter</fullName>
        <ecNumber evidence="10">7.2.2.12</ecNumber>
    </recommendedName>
</protein>
<gene>
    <name evidence="14" type="ordered locus">Spico_0672</name>
</gene>
<dbReference type="InterPro" id="IPR018303">
    <property type="entry name" value="ATPase_P-typ_P_site"/>
</dbReference>
<evidence type="ECO:0000256" key="10">
    <source>
        <dbReference type="ARBA" id="ARBA00039097"/>
    </source>
</evidence>
<evidence type="ECO:0000256" key="1">
    <source>
        <dbReference type="ARBA" id="ARBA00004141"/>
    </source>
</evidence>
<dbReference type="NCBIfam" id="TIGR01512">
    <property type="entry name" value="ATPase-IB2_Cd"/>
    <property type="match status" value="1"/>
</dbReference>
<dbReference type="SUPFAM" id="SSF81665">
    <property type="entry name" value="Calcium ATPase, transmembrane domain M"/>
    <property type="match status" value="1"/>
</dbReference>
<evidence type="ECO:0000256" key="2">
    <source>
        <dbReference type="ARBA" id="ARBA00006024"/>
    </source>
</evidence>
<name>F4GKY5_PARC1</name>
<dbReference type="Gene3D" id="3.40.50.1000">
    <property type="entry name" value="HAD superfamily/HAD-like"/>
    <property type="match status" value="1"/>
</dbReference>
<dbReference type="PROSITE" id="PS00154">
    <property type="entry name" value="ATPASE_E1_E2"/>
    <property type="match status" value="1"/>
</dbReference>
<dbReference type="Pfam" id="PF00403">
    <property type="entry name" value="HMA"/>
    <property type="match status" value="1"/>
</dbReference>